<dbReference type="SMART" id="SM00331">
    <property type="entry name" value="PP2C_SIG"/>
    <property type="match status" value="1"/>
</dbReference>
<dbReference type="EnsemblMetazoa" id="XM_017136242.2">
    <property type="protein sequence ID" value="XP_016991731.2"/>
    <property type="gene ID" value="LOC108053548"/>
</dbReference>
<sequence length="379" mass="40789">MSLAYPFLKFIMGQTLSEPVTTKDSACSGNAAYRVGSSCMQGWRVEMEDAHTHILALPEDPQAAFFAVYDGHGGAGVAKFAGKHLHKFVTKRPEYRDNGVEVALKRAFLDFDREMLHNGSFGEQSAGSTAVVVLIRERRLYCANAGDSRAIACVAGVVQALSVDHKPNDLVETRRILAGGGWVEFNRVNGNLALSRALGDFVYKKNALKSPEEQIVTANPDVEVRDIGEDWEFVLLACDGIWDVMSSAEVGHFVRRRICDGLEPDAICEELMNNCLSPDGQSSGLGGDNMTVILVCLLHHKSYEDLVVRCGGKRKATSVETVGDIKEQPVLKVVPPYSQGSSGTGMGMGMGMGTGTGTGSSSSRLGLGLGLRDSPREKS</sequence>
<evidence type="ECO:0000256" key="5">
    <source>
        <dbReference type="ARBA" id="ARBA00022723"/>
    </source>
</evidence>
<dbReference type="GeneID" id="108053548"/>
<evidence type="ECO:0000256" key="8">
    <source>
        <dbReference type="ARBA" id="ARBA00023211"/>
    </source>
</evidence>
<dbReference type="InterPro" id="IPR036457">
    <property type="entry name" value="PPM-type-like_dom_sf"/>
</dbReference>
<evidence type="ECO:0000313" key="13">
    <source>
        <dbReference type="Proteomes" id="UP001652680"/>
    </source>
</evidence>
<dbReference type="PROSITE" id="PS51746">
    <property type="entry name" value="PPM_2"/>
    <property type="match status" value="1"/>
</dbReference>
<keyword evidence="5" id="KW-0479">Metal-binding</keyword>
<proteinExistence type="inferred from homology"/>
<keyword evidence="7 9" id="KW-0904">Protein phosphatase</keyword>
<dbReference type="InterPro" id="IPR001932">
    <property type="entry name" value="PPM-type_phosphatase-like_dom"/>
</dbReference>
<comment type="cofactor">
    <cofactor evidence="2">
        <name>Mg(2+)</name>
        <dbReference type="ChEBI" id="CHEBI:18420"/>
    </cofactor>
</comment>
<feature type="domain" description="PPM-type phosphatase" evidence="11">
    <location>
        <begin position="34"/>
        <end position="297"/>
    </location>
</feature>
<evidence type="ECO:0000256" key="3">
    <source>
        <dbReference type="ARBA" id="ARBA00006702"/>
    </source>
</evidence>
<evidence type="ECO:0000256" key="9">
    <source>
        <dbReference type="RuleBase" id="RU003465"/>
    </source>
</evidence>
<reference evidence="12" key="2">
    <citation type="submission" date="2025-05" db="UniProtKB">
        <authorList>
            <consortium name="EnsemblMetazoa"/>
        </authorList>
    </citation>
    <scope>IDENTIFICATION</scope>
</reference>
<dbReference type="PROSITE" id="PS01032">
    <property type="entry name" value="PPM_1"/>
    <property type="match status" value="1"/>
</dbReference>
<evidence type="ECO:0000256" key="2">
    <source>
        <dbReference type="ARBA" id="ARBA00001946"/>
    </source>
</evidence>
<dbReference type="RefSeq" id="XP_016991731.2">
    <property type="nucleotide sequence ID" value="XM_017136242.2"/>
</dbReference>
<dbReference type="SUPFAM" id="SSF81606">
    <property type="entry name" value="PP2C-like"/>
    <property type="match status" value="1"/>
</dbReference>
<organism evidence="12 13">
    <name type="scientific">Drosophila rhopaloa</name>
    <name type="common">Fruit fly</name>
    <dbReference type="NCBI Taxonomy" id="1041015"/>
    <lineage>
        <taxon>Eukaryota</taxon>
        <taxon>Metazoa</taxon>
        <taxon>Ecdysozoa</taxon>
        <taxon>Arthropoda</taxon>
        <taxon>Hexapoda</taxon>
        <taxon>Insecta</taxon>
        <taxon>Pterygota</taxon>
        <taxon>Neoptera</taxon>
        <taxon>Endopterygota</taxon>
        <taxon>Diptera</taxon>
        <taxon>Brachycera</taxon>
        <taxon>Muscomorpha</taxon>
        <taxon>Ephydroidea</taxon>
        <taxon>Drosophilidae</taxon>
        <taxon>Drosophila</taxon>
        <taxon>Sophophora</taxon>
    </lineage>
</organism>
<dbReference type="Proteomes" id="UP001652680">
    <property type="component" value="Unassembled WGS sequence"/>
</dbReference>
<evidence type="ECO:0000259" key="11">
    <source>
        <dbReference type="PROSITE" id="PS51746"/>
    </source>
</evidence>
<dbReference type="InterPro" id="IPR000222">
    <property type="entry name" value="PP2C_BS"/>
</dbReference>
<name>A0ABM5I837_DRORH</name>
<dbReference type="SMART" id="SM00332">
    <property type="entry name" value="PP2Cc"/>
    <property type="match status" value="1"/>
</dbReference>
<dbReference type="PANTHER" id="PTHR13832">
    <property type="entry name" value="PROTEIN PHOSPHATASE 2C"/>
    <property type="match status" value="1"/>
</dbReference>
<comment type="cofactor">
    <cofactor evidence="1">
        <name>Mn(2+)</name>
        <dbReference type="ChEBI" id="CHEBI:29035"/>
    </cofactor>
</comment>
<feature type="compositionally biased region" description="Gly residues" evidence="10">
    <location>
        <begin position="342"/>
        <end position="358"/>
    </location>
</feature>
<evidence type="ECO:0000256" key="6">
    <source>
        <dbReference type="ARBA" id="ARBA00022801"/>
    </source>
</evidence>
<feature type="compositionally biased region" description="Low complexity" evidence="10">
    <location>
        <begin position="359"/>
        <end position="372"/>
    </location>
</feature>
<evidence type="ECO:0000256" key="10">
    <source>
        <dbReference type="SAM" id="MobiDB-lite"/>
    </source>
</evidence>
<protein>
    <recommendedName>
        <fullName evidence="4">protein-serine/threonine phosphatase</fullName>
        <ecNumber evidence="4">3.1.3.16</ecNumber>
    </recommendedName>
</protein>
<feature type="region of interest" description="Disordered" evidence="10">
    <location>
        <begin position="334"/>
        <end position="379"/>
    </location>
</feature>
<dbReference type="PANTHER" id="PTHR13832:SF565">
    <property type="entry name" value="AT28366P-RELATED"/>
    <property type="match status" value="1"/>
</dbReference>
<evidence type="ECO:0000313" key="12">
    <source>
        <dbReference type="EnsemblMetazoa" id="XP_016991731.2"/>
    </source>
</evidence>
<evidence type="ECO:0000256" key="7">
    <source>
        <dbReference type="ARBA" id="ARBA00022912"/>
    </source>
</evidence>
<dbReference type="InterPro" id="IPR015655">
    <property type="entry name" value="PP2C"/>
</dbReference>
<keyword evidence="6 9" id="KW-0378">Hydrolase</keyword>
<accession>A0ABM5I837</accession>
<keyword evidence="13" id="KW-1185">Reference proteome</keyword>
<dbReference type="CDD" id="cd00143">
    <property type="entry name" value="PP2Cc"/>
    <property type="match status" value="1"/>
</dbReference>
<keyword evidence="8" id="KW-0464">Manganese</keyword>
<dbReference type="Gene3D" id="3.60.40.10">
    <property type="entry name" value="PPM-type phosphatase domain"/>
    <property type="match status" value="1"/>
</dbReference>
<dbReference type="Pfam" id="PF00481">
    <property type="entry name" value="PP2C"/>
    <property type="match status" value="1"/>
</dbReference>
<reference evidence="13" key="1">
    <citation type="journal article" date="2021" name="Elife">
        <title>Highly contiguous assemblies of 101 drosophilid genomes.</title>
        <authorList>
            <person name="Kim B.Y."/>
            <person name="Wang J.R."/>
            <person name="Miller D.E."/>
            <person name="Barmina O."/>
            <person name="Delaney E."/>
            <person name="Thompson A."/>
            <person name="Comeault A.A."/>
            <person name="Peede D."/>
            <person name="D'Agostino E.R."/>
            <person name="Pelaez J."/>
            <person name="Aguilar J.M."/>
            <person name="Haji D."/>
            <person name="Matsunaga T."/>
            <person name="Armstrong E.E."/>
            <person name="Zych M."/>
            <person name="Ogawa Y."/>
            <person name="Stamenkovic-Radak M."/>
            <person name="Jelic M."/>
            <person name="Veselinovic M.S."/>
            <person name="Tanaskovic M."/>
            <person name="Eric P."/>
            <person name="Gao J.J."/>
            <person name="Katoh T.K."/>
            <person name="Toda M.J."/>
            <person name="Watabe H."/>
            <person name="Watada M."/>
            <person name="Davis J.S."/>
            <person name="Moyle L.C."/>
            <person name="Manoli G."/>
            <person name="Bertolini E."/>
            <person name="Kostal V."/>
            <person name="Hawley R.S."/>
            <person name="Takahashi A."/>
            <person name="Jones C.D."/>
            <person name="Price D.K."/>
            <person name="Whiteman N."/>
            <person name="Kopp A."/>
            <person name="Matute D.R."/>
            <person name="Petrov D.A."/>
        </authorList>
    </citation>
    <scope>NUCLEOTIDE SEQUENCE [LARGE SCALE GENOMIC DNA]</scope>
</reference>
<evidence type="ECO:0000256" key="1">
    <source>
        <dbReference type="ARBA" id="ARBA00001936"/>
    </source>
</evidence>
<dbReference type="EC" id="3.1.3.16" evidence="4"/>
<evidence type="ECO:0000256" key="4">
    <source>
        <dbReference type="ARBA" id="ARBA00013081"/>
    </source>
</evidence>
<comment type="similarity">
    <text evidence="3 9">Belongs to the PP2C family.</text>
</comment>